<keyword evidence="4" id="KW-1185">Reference proteome</keyword>
<dbReference type="InterPro" id="IPR036291">
    <property type="entry name" value="NAD(P)-bd_dom_sf"/>
</dbReference>
<gene>
    <name evidence="3" type="ORF">FPE01S_01_00530</name>
</gene>
<evidence type="ECO:0000313" key="3">
    <source>
        <dbReference type="EMBL" id="GAO41041.1"/>
    </source>
</evidence>
<dbReference type="RefSeq" id="WP_046366978.1">
    <property type="nucleotide sequence ID" value="NZ_BBWV01000001.1"/>
</dbReference>
<proteinExistence type="inferred from homology"/>
<evidence type="ECO:0000313" key="4">
    <source>
        <dbReference type="Proteomes" id="UP000033121"/>
    </source>
</evidence>
<comment type="similarity">
    <text evidence="1">Belongs to the NAD(P)-dependent epimerase/dehydratase family.</text>
</comment>
<feature type="domain" description="NAD-dependent epimerase/dehydratase" evidence="2">
    <location>
        <begin position="7"/>
        <end position="242"/>
    </location>
</feature>
<comment type="caution">
    <text evidence="3">The sequence shown here is derived from an EMBL/GenBank/DDBJ whole genome shotgun (WGS) entry which is preliminary data.</text>
</comment>
<protein>
    <submittedName>
        <fullName evidence="3">Putative UDP-glucuronic acid decarboxylase</fullName>
    </submittedName>
</protein>
<dbReference type="EMBL" id="BBWV01000001">
    <property type="protein sequence ID" value="GAO41041.1"/>
    <property type="molecule type" value="Genomic_DNA"/>
</dbReference>
<dbReference type="Proteomes" id="UP000033121">
    <property type="component" value="Unassembled WGS sequence"/>
</dbReference>
<name>A0A0E9MUE5_9BACT</name>
<dbReference type="OrthoDB" id="9811743at2"/>
<evidence type="ECO:0000256" key="1">
    <source>
        <dbReference type="ARBA" id="ARBA00007637"/>
    </source>
</evidence>
<dbReference type="Pfam" id="PF01370">
    <property type="entry name" value="Epimerase"/>
    <property type="match status" value="1"/>
</dbReference>
<dbReference type="Gene3D" id="3.40.50.720">
    <property type="entry name" value="NAD(P)-binding Rossmann-like Domain"/>
    <property type="match status" value="1"/>
</dbReference>
<accession>A0A0E9MUE5</accession>
<dbReference type="InterPro" id="IPR001509">
    <property type="entry name" value="Epimerase_deHydtase"/>
</dbReference>
<organism evidence="3 4">
    <name type="scientific">Flavihumibacter petaseus NBRC 106054</name>
    <dbReference type="NCBI Taxonomy" id="1220578"/>
    <lineage>
        <taxon>Bacteria</taxon>
        <taxon>Pseudomonadati</taxon>
        <taxon>Bacteroidota</taxon>
        <taxon>Chitinophagia</taxon>
        <taxon>Chitinophagales</taxon>
        <taxon>Chitinophagaceae</taxon>
        <taxon>Flavihumibacter</taxon>
    </lineage>
</organism>
<dbReference type="STRING" id="1220578.FPE01S_01_00530"/>
<dbReference type="SUPFAM" id="SSF51735">
    <property type="entry name" value="NAD(P)-binding Rossmann-fold domains"/>
    <property type="match status" value="1"/>
</dbReference>
<reference evidence="3 4" key="1">
    <citation type="submission" date="2015-04" db="EMBL/GenBank/DDBJ databases">
        <title>Whole genome shotgun sequence of Flavihumibacter petaseus NBRC 106054.</title>
        <authorList>
            <person name="Miyazawa S."/>
            <person name="Hosoyama A."/>
            <person name="Hashimoto M."/>
            <person name="Noguchi M."/>
            <person name="Tsuchikane K."/>
            <person name="Ohji S."/>
            <person name="Yamazoe A."/>
            <person name="Ichikawa N."/>
            <person name="Kimura A."/>
            <person name="Fujita N."/>
        </authorList>
    </citation>
    <scope>NUCLEOTIDE SEQUENCE [LARGE SCALE GENOMIC DNA]</scope>
    <source>
        <strain evidence="3 4">NBRC 106054</strain>
    </source>
</reference>
<dbReference type="PANTHER" id="PTHR43000">
    <property type="entry name" value="DTDP-D-GLUCOSE 4,6-DEHYDRATASE-RELATED"/>
    <property type="match status" value="1"/>
</dbReference>
<sequence length="315" mass="34809">MKGVKRILITGAAGNIAGSLSSRLANDPAYDLVLVDNLSTGDPANLPPPGERVRFVKADVNDQRDIGAILQASRFDYVFHYAAVVGVKRTLEHPVQVLRDIDGIRNILDGARNTGVSRVFFSSSSEVYGEPVHFPQSEETTPLNSRLPYAVVKNVGESFCKAYHQEYGLPYTILRFFNTYGPGQSDDFVLPRFLLKAIRNEDLTIYGDGSQTRTFCYVDDNVDATLRMLNSNKGLNDTINIGSDTEITMLALAEKVKALSGSSSQIVHLPALKEGDMRRRLPDISKMRSILERPITGLDDGIRSLLQFYRSKGSC</sequence>
<evidence type="ECO:0000259" key="2">
    <source>
        <dbReference type="Pfam" id="PF01370"/>
    </source>
</evidence>
<dbReference type="AlphaFoldDB" id="A0A0E9MUE5"/>